<reference evidence="4" key="1">
    <citation type="submission" date="2012-12" db="EMBL/GenBank/DDBJ databases">
        <authorList>
            <person name="Hellsten U."/>
            <person name="Grimwood J."/>
            <person name="Chapman J.A."/>
            <person name="Shapiro H."/>
            <person name="Aerts A."/>
            <person name="Otillar R.P."/>
            <person name="Terry A.Y."/>
            <person name="Boore J.L."/>
            <person name="Simakov O."/>
            <person name="Marletaz F."/>
            <person name="Cho S.-J."/>
            <person name="Edsinger-Gonzales E."/>
            <person name="Havlak P."/>
            <person name="Kuo D.-H."/>
            <person name="Larsson T."/>
            <person name="Lv J."/>
            <person name="Arendt D."/>
            <person name="Savage R."/>
            <person name="Osoegawa K."/>
            <person name="de Jong P."/>
            <person name="Lindberg D.R."/>
            <person name="Seaver E.C."/>
            <person name="Weisblat D.A."/>
            <person name="Putnam N.H."/>
            <person name="Grigoriev I.V."/>
            <person name="Rokhsar D.S."/>
        </authorList>
    </citation>
    <scope>NUCLEOTIDE SEQUENCE</scope>
    <source>
        <strain evidence="4">I ESC-2004</strain>
    </source>
</reference>
<evidence type="ECO:0000313" key="3">
    <source>
        <dbReference type="EnsemblMetazoa" id="CapteP207623"/>
    </source>
</evidence>
<dbReference type="EMBL" id="AMQN01012256">
    <property type="status" value="NOT_ANNOTATED_CDS"/>
    <property type="molecule type" value="Genomic_DNA"/>
</dbReference>
<dbReference type="EnsemblMetazoa" id="CapteT207623">
    <property type="protein sequence ID" value="CapteP207623"/>
    <property type="gene ID" value="CapteG207623"/>
</dbReference>
<organism evidence="2">
    <name type="scientific">Capitella teleta</name>
    <name type="common">Polychaete worm</name>
    <dbReference type="NCBI Taxonomy" id="283909"/>
    <lineage>
        <taxon>Eukaryota</taxon>
        <taxon>Metazoa</taxon>
        <taxon>Spiralia</taxon>
        <taxon>Lophotrochozoa</taxon>
        <taxon>Annelida</taxon>
        <taxon>Polychaeta</taxon>
        <taxon>Sedentaria</taxon>
        <taxon>Scolecida</taxon>
        <taxon>Capitellidae</taxon>
        <taxon>Capitella</taxon>
    </lineage>
</organism>
<feature type="signal peptide" evidence="1">
    <location>
        <begin position="1"/>
        <end position="22"/>
    </location>
</feature>
<feature type="chain" id="PRO_5008787302" description="UPAR/Ly6 domain-containing protein" evidence="1">
    <location>
        <begin position="23"/>
        <end position="226"/>
    </location>
</feature>
<reference evidence="2 4" key="2">
    <citation type="journal article" date="2013" name="Nature">
        <title>Insights into bilaterian evolution from three spiralian genomes.</title>
        <authorList>
            <person name="Simakov O."/>
            <person name="Marletaz F."/>
            <person name="Cho S.J."/>
            <person name="Edsinger-Gonzales E."/>
            <person name="Havlak P."/>
            <person name="Hellsten U."/>
            <person name="Kuo D.H."/>
            <person name="Larsson T."/>
            <person name="Lv J."/>
            <person name="Arendt D."/>
            <person name="Savage R."/>
            <person name="Osoegawa K."/>
            <person name="de Jong P."/>
            <person name="Grimwood J."/>
            <person name="Chapman J.A."/>
            <person name="Shapiro H."/>
            <person name="Aerts A."/>
            <person name="Otillar R.P."/>
            <person name="Terry A.Y."/>
            <person name="Boore J.L."/>
            <person name="Grigoriev I.V."/>
            <person name="Lindberg D.R."/>
            <person name="Seaver E.C."/>
            <person name="Weisblat D.A."/>
            <person name="Putnam N.H."/>
            <person name="Rokhsar D.S."/>
        </authorList>
    </citation>
    <scope>NUCLEOTIDE SEQUENCE</scope>
    <source>
        <strain evidence="2 4">I ESC-2004</strain>
    </source>
</reference>
<keyword evidence="1" id="KW-0732">Signal</keyword>
<gene>
    <name evidence="2" type="ORF">CAPTEDRAFT_207623</name>
</gene>
<name>R7TSL9_CAPTE</name>
<sequence>MSSMSSALIVLAMCSNFGHLNADTLQCYQCSFFELESEHPLLGFIVRLINKVSNKNCKLESDIDNVNIRSCPPPGTDEVTKLYPQQMSADQSDHCSGRTCYNAGKNATYPKSPLSYEGYVMSSFAPDFKCKSVELDVQYEAVNRDCINVPKGDPETSDGCHDQLSTKEATDKATSFLSTIGLADIEWTGSACYGGEFYRKTGSGSRLGGASVVVLASLGFIVPRLF</sequence>
<evidence type="ECO:0008006" key="5">
    <source>
        <dbReference type="Google" id="ProtNLM"/>
    </source>
</evidence>
<evidence type="ECO:0000313" key="2">
    <source>
        <dbReference type="EMBL" id="ELT94481.1"/>
    </source>
</evidence>
<keyword evidence="4" id="KW-1185">Reference proteome</keyword>
<dbReference type="AlphaFoldDB" id="R7TSL9"/>
<evidence type="ECO:0000313" key="4">
    <source>
        <dbReference type="Proteomes" id="UP000014760"/>
    </source>
</evidence>
<accession>R7TSL9</accession>
<protein>
    <recommendedName>
        <fullName evidence="5">UPAR/Ly6 domain-containing protein</fullName>
    </recommendedName>
</protein>
<evidence type="ECO:0000256" key="1">
    <source>
        <dbReference type="SAM" id="SignalP"/>
    </source>
</evidence>
<dbReference type="HOGENOM" id="CLU_1225821_0_0_1"/>
<reference evidence="3" key="3">
    <citation type="submission" date="2015-06" db="UniProtKB">
        <authorList>
            <consortium name="EnsemblMetazoa"/>
        </authorList>
    </citation>
    <scope>IDENTIFICATION</scope>
</reference>
<dbReference type="EMBL" id="KB309404">
    <property type="protein sequence ID" value="ELT94481.1"/>
    <property type="molecule type" value="Genomic_DNA"/>
</dbReference>
<dbReference type="Proteomes" id="UP000014760">
    <property type="component" value="Unassembled WGS sequence"/>
</dbReference>
<proteinExistence type="predicted"/>